<dbReference type="Proteomes" id="UP000829447">
    <property type="component" value="Linkage Group LG22"/>
</dbReference>
<protein>
    <submittedName>
        <fullName evidence="1">Uncharacterized protein</fullName>
    </submittedName>
</protein>
<proteinExistence type="predicted"/>
<name>A0ACC5XK61_PANGG</name>
<dbReference type="EMBL" id="CM040475">
    <property type="protein sequence ID" value="MCI4391677.1"/>
    <property type="molecule type" value="Genomic_DNA"/>
</dbReference>
<organism evidence="1 2">
    <name type="scientific">Pangasianodon gigas</name>
    <name type="common">Mekong giant catfish</name>
    <name type="synonym">Pangasius gigas</name>
    <dbReference type="NCBI Taxonomy" id="30993"/>
    <lineage>
        <taxon>Eukaryota</taxon>
        <taxon>Metazoa</taxon>
        <taxon>Chordata</taxon>
        <taxon>Craniata</taxon>
        <taxon>Vertebrata</taxon>
        <taxon>Euteleostomi</taxon>
        <taxon>Actinopterygii</taxon>
        <taxon>Neopterygii</taxon>
        <taxon>Teleostei</taxon>
        <taxon>Ostariophysi</taxon>
        <taxon>Siluriformes</taxon>
        <taxon>Pangasiidae</taxon>
        <taxon>Pangasianodon</taxon>
    </lineage>
</organism>
<keyword evidence="2" id="KW-1185">Reference proteome</keyword>
<reference evidence="1 2" key="1">
    <citation type="journal article" date="2022" name="bioRxiv">
        <title>An ancient truncated duplication of the anti-Mullerian hormone receptor type 2 gene is a potential conserved master sex determinant in the Pangasiidae catfish family.</title>
        <authorList>
            <person name="Wen M."/>
            <person name="Pan Q."/>
            <person name="Jouanno E."/>
            <person name="Montfort J."/>
            <person name="Zahm M."/>
            <person name="Cabau C."/>
            <person name="Klopp C."/>
            <person name="Iampietro C."/>
            <person name="Roques C."/>
            <person name="Bouchez O."/>
            <person name="Castinel A."/>
            <person name="Donnadieu C."/>
            <person name="Parrinello H."/>
            <person name="Poncet C."/>
            <person name="Belmonte E."/>
            <person name="Gautier V."/>
            <person name="Avarre J.-C."/>
            <person name="Dugue R."/>
            <person name="Gustiano R."/>
            <person name="Ha T.T.T."/>
            <person name="Campet M."/>
            <person name="Sriphairoj K."/>
            <person name="Ribolli J."/>
            <person name="de Almeida F.L."/>
            <person name="Desvignes T."/>
            <person name="Postlethwait J.H."/>
            <person name="Bucao C.F."/>
            <person name="Robinson-Rechavi M."/>
            <person name="Bobe J."/>
            <person name="Herpin A."/>
            <person name="Guiguen Y."/>
        </authorList>
    </citation>
    <scope>NUCLEOTIDE SEQUENCE [LARGE SCALE GENOMIC DNA]</scope>
    <source>
        <strain evidence="1">YG-Dec2019</strain>
    </source>
</reference>
<accession>A0ACC5XK61</accession>
<comment type="caution">
    <text evidence="1">The sequence shown here is derived from an EMBL/GenBank/DDBJ whole genome shotgun (WGS) entry which is preliminary data.</text>
</comment>
<gene>
    <name evidence="1" type="ORF">PGIGA_G00137120</name>
</gene>
<evidence type="ECO:0000313" key="1">
    <source>
        <dbReference type="EMBL" id="MCI4391677.1"/>
    </source>
</evidence>
<sequence length="573" mass="62877">MASEQLKGREATQKRSPLDLIMNQFRRRTSFTERKKPSMGRLFRPSESNDKKSEGIPEAKETEISEEKDSVRLAAESSDDSEISSVVGWGRVKQFVQKLGKTPDSQSLSLSHCDLTATDAVELGTLLPFLTQLEVMDLSWNDLLGGSLKALSVHMQHVSKLKVLKLSGCRLTAQDLGALGETLDCVPLLEMLDLSWNAGIGGENLHLLTEHLHSTSSLRELHLLDCQLSETDSVALAEALLLLPCLELLDLSNNKLLVRALENISSSLSSTPQLKTLKMSKCGLNQESLAILGEKMKFLVGLEHLDVSCNKECGGGFSAMASSLSFLTHLKCLDLHMCCLTEEDAQTLVQVVPALSELSELDLSCNKSIGTVVQSLFPVLPRSKMKRLHLSSCSLSPEACHALAAIMPSLSQLQSLSLSWNKSVGENLQQFVERLHVECKLEELKLSSCDLNTDDLLHLQSACKRGALSNLKLLDVSYNGRVGDAGWVSLFREAGGLKQLQELDVSLRPDACLSASAWTAAMMDALPQLSSLRRVSMQRWTLSSEERQKLEKSLKKRNVVLESDEVSVQNVAG</sequence>
<evidence type="ECO:0000313" key="2">
    <source>
        <dbReference type="Proteomes" id="UP000829447"/>
    </source>
</evidence>